<evidence type="ECO:0000313" key="1">
    <source>
        <dbReference type="EMBL" id="OLF13296.1"/>
    </source>
</evidence>
<evidence type="ECO:0000313" key="2">
    <source>
        <dbReference type="Proteomes" id="UP000185596"/>
    </source>
</evidence>
<proteinExistence type="predicted"/>
<keyword evidence="2" id="KW-1185">Reference proteome</keyword>
<gene>
    <name evidence="1" type="ORF">BU204_28180</name>
</gene>
<protein>
    <recommendedName>
        <fullName evidence="3">PE domain-containing protein</fullName>
    </recommendedName>
</protein>
<organism evidence="1 2">
    <name type="scientific">Actinophytocola xanthii</name>
    <dbReference type="NCBI Taxonomy" id="1912961"/>
    <lineage>
        <taxon>Bacteria</taxon>
        <taxon>Bacillati</taxon>
        <taxon>Actinomycetota</taxon>
        <taxon>Actinomycetes</taxon>
        <taxon>Pseudonocardiales</taxon>
        <taxon>Pseudonocardiaceae</taxon>
    </lineage>
</organism>
<dbReference type="Proteomes" id="UP000185596">
    <property type="component" value="Unassembled WGS sequence"/>
</dbReference>
<dbReference type="STRING" id="1912961.BU204_28180"/>
<dbReference type="Gene3D" id="1.10.287.850">
    <property type="entry name" value="HP0062-like domain"/>
    <property type="match status" value="1"/>
</dbReference>
<accession>A0A1Q8CG04</accession>
<comment type="caution">
    <text evidence="1">The sequence shown here is derived from an EMBL/GenBank/DDBJ whole genome shotgun (WGS) entry which is preliminary data.</text>
</comment>
<sequence>MDKANEGVSSGSFTVTKDNVLAAARIVETQADALFTMLRGAREELRIEPPGSDDVSSRIAPAWNDRLVDGDDCYAERIASYVLGLRKLAVQLGDSAKAYGYTEDEIEAAFRGQGA</sequence>
<reference evidence="1 2" key="1">
    <citation type="submission" date="2016-12" db="EMBL/GenBank/DDBJ databases">
        <title>The draft genome sequence of Actinophytocola sp. 11-183.</title>
        <authorList>
            <person name="Wang W."/>
            <person name="Yuan L."/>
        </authorList>
    </citation>
    <scope>NUCLEOTIDE SEQUENCE [LARGE SCALE GENOMIC DNA]</scope>
    <source>
        <strain evidence="1 2">11-183</strain>
    </source>
</reference>
<dbReference type="AlphaFoldDB" id="A0A1Q8CG04"/>
<evidence type="ECO:0008006" key="3">
    <source>
        <dbReference type="Google" id="ProtNLM"/>
    </source>
</evidence>
<name>A0A1Q8CG04_9PSEU</name>
<dbReference type="EMBL" id="MSIE01000058">
    <property type="protein sequence ID" value="OLF13296.1"/>
    <property type="molecule type" value="Genomic_DNA"/>
</dbReference>